<dbReference type="AlphaFoldDB" id="A0AAW2X017"/>
<reference evidence="1" key="1">
    <citation type="submission" date="2020-06" db="EMBL/GenBank/DDBJ databases">
        <authorList>
            <person name="Li T."/>
            <person name="Hu X."/>
            <person name="Zhang T."/>
            <person name="Song X."/>
            <person name="Zhang H."/>
            <person name="Dai N."/>
            <person name="Sheng W."/>
            <person name="Hou X."/>
            <person name="Wei L."/>
        </authorList>
    </citation>
    <scope>NUCLEOTIDE SEQUENCE</scope>
    <source>
        <strain evidence="1">KEN1</strain>
        <tissue evidence="1">Leaf</tissue>
    </source>
</reference>
<organism evidence="1">
    <name type="scientific">Sesamum latifolium</name>
    <dbReference type="NCBI Taxonomy" id="2727402"/>
    <lineage>
        <taxon>Eukaryota</taxon>
        <taxon>Viridiplantae</taxon>
        <taxon>Streptophyta</taxon>
        <taxon>Embryophyta</taxon>
        <taxon>Tracheophyta</taxon>
        <taxon>Spermatophyta</taxon>
        <taxon>Magnoliopsida</taxon>
        <taxon>eudicotyledons</taxon>
        <taxon>Gunneridae</taxon>
        <taxon>Pentapetalae</taxon>
        <taxon>asterids</taxon>
        <taxon>lamiids</taxon>
        <taxon>Lamiales</taxon>
        <taxon>Pedaliaceae</taxon>
        <taxon>Sesamum</taxon>
    </lineage>
</organism>
<protein>
    <submittedName>
        <fullName evidence="1">Uncharacterized protein</fullName>
    </submittedName>
</protein>
<reference evidence="1" key="2">
    <citation type="journal article" date="2024" name="Plant">
        <title>Genomic evolution and insights into agronomic trait innovations of Sesamum species.</title>
        <authorList>
            <person name="Miao H."/>
            <person name="Wang L."/>
            <person name="Qu L."/>
            <person name="Liu H."/>
            <person name="Sun Y."/>
            <person name="Le M."/>
            <person name="Wang Q."/>
            <person name="Wei S."/>
            <person name="Zheng Y."/>
            <person name="Lin W."/>
            <person name="Duan Y."/>
            <person name="Cao H."/>
            <person name="Xiong S."/>
            <person name="Wang X."/>
            <person name="Wei L."/>
            <person name="Li C."/>
            <person name="Ma Q."/>
            <person name="Ju M."/>
            <person name="Zhao R."/>
            <person name="Li G."/>
            <person name="Mu C."/>
            <person name="Tian Q."/>
            <person name="Mei H."/>
            <person name="Zhang T."/>
            <person name="Gao T."/>
            <person name="Zhang H."/>
        </authorList>
    </citation>
    <scope>NUCLEOTIDE SEQUENCE</scope>
    <source>
        <strain evidence="1">KEN1</strain>
    </source>
</reference>
<accession>A0AAW2X017</accession>
<comment type="caution">
    <text evidence="1">The sequence shown here is derived from an EMBL/GenBank/DDBJ whole genome shotgun (WGS) entry which is preliminary data.</text>
</comment>
<sequence>MDKATSSQVASSAIPRAGRVADHELAGCELAGHELARLQAASSQGASSPDRELA</sequence>
<evidence type="ECO:0000313" key="1">
    <source>
        <dbReference type="EMBL" id="KAL0445665.1"/>
    </source>
</evidence>
<proteinExistence type="predicted"/>
<gene>
    <name evidence="1" type="ORF">Slati_1694400</name>
</gene>
<name>A0AAW2X017_9LAMI</name>
<dbReference type="EMBL" id="JACGWN010000006">
    <property type="protein sequence ID" value="KAL0445665.1"/>
    <property type="molecule type" value="Genomic_DNA"/>
</dbReference>